<name>A0A0B5J7Y6_9VIRU</name>
<dbReference type="Proteomes" id="UP000202511">
    <property type="component" value="Segment"/>
</dbReference>
<evidence type="ECO:0000313" key="1">
    <source>
        <dbReference type="EMBL" id="AJF96896.1"/>
    </source>
</evidence>
<dbReference type="KEGG" id="vg:23461813"/>
<dbReference type="RefSeq" id="YP_009119131.1">
    <property type="nucleotide sequence ID" value="NC_026440.1"/>
</dbReference>
<sequence length="133" mass="14863">MFRRRRYWEVWPVLRTARSGDCRRPPIHHLPERITIPSQISFFSAPCHLFMASAVADASGRPDRSTHPFSVSCLGIALHSDVVALHRCPSAAVVVRCPSSHLSVVPLPIAGIFSFSFCRQEAVVVVDLWHAHL</sequence>
<accession>A0A0B5J7Y6</accession>
<protein>
    <submittedName>
        <fullName evidence="1">Uncharacterized protein</fullName>
    </submittedName>
</protein>
<reference evidence="1 2" key="1">
    <citation type="journal article" date="2015" name="Parasitol. Res.">
        <title>Viruses in close associations with free-living amoebae.</title>
        <authorList>
            <person name="Scheid P."/>
        </authorList>
    </citation>
    <scope>NUCLEOTIDE SEQUENCE [LARGE SCALE GENOMIC DNA]</scope>
    <source>
        <strain evidence="1">KlaHel</strain>
    </source>
</reference>
<dbReference type="GeneID" id="23461813"/>
<dbReference type="EMBL" id="KP136319">
    <property type="protein sequence ID" value="AJF96896.1"/>
    <property type="molecule type" value="Genomic_DNA"/>
</dbReference>
<proteinExistence type="predicted"/>
<organism evidence="1 2">
    <name type="scientific">Pandoravirus inopinatum</name>
    <dbReference type="NCBI Taxonomy" id="1605721"/>
    <lineage>
        <taxon>Viruses</taxon>
        <taxon>Pandoravirus</taxon>
    </lineage>
</organism>
<evidence type="ECO:0000313" key="2">
    <source>
        <dbReference type="Proteomes" id="UP000202511"/>
    </source>
</evidence>